<dbReference type="InterPro" id="IPR006935">
    <property type="entry name" value="Helicase/UvrB_N"/>
</dbReference>
<dbReference type="Proteomes" id="UP000245624">
    <property type="component" value="Unassembled WGS sequence"/>
</dbReference>
<dbReference type="GO" id="GO:0006302">
    <property type="term" value="P:double-strand break repair"/>
    <property type="evidence" value="ECO:0007669"/>
    <property type="project" value="TreeGrafter"/>
</dbReference>
<keyword evidence="1" id="KW-0547">Nucleotide-binding</keyword>
<feature type="domain" description="Helicase ATP-binding" evidence="4">
    <location>
        <begin position="125"/>
        <end position="277"/>
    </location>
</feature>
<name>A0A317L2T3_9BACI</name>
<protein>
    <submittedName>
        <fullName evidence="6">DNA/RNA helicase</fullName>
    </submittedName>
</protein>
<organism evidence="6 7">
    <name type="scientific">Gracilibacillus dipsosauri</name>
    <dbReference type="NCBI Taxonomy" id="178340"/>
    <lineage>
        <taxon>Bacteria</taxon>
        <taxon>Bacillati</taxon>
        <taxon>Bacillota</taxon>
        <taxon>Bacilli</taxon>
        <taxon>Bacillales</taxon>
        <taxon>Bacillaceae</taxon>
        <taxon>Gracilibacillus</taxon>
    </lineage>
</organism>
<accession>A0A317L2T3</accession>
<evidence type="ECO:0000259" key="4">
    <source>
        <dbReference type="PROSITE" id="PS51192"/>
    </source>
</evidence>
<dbReference type="SMART" id="SM00487">
    <property type="entry name" value="DEXDc"/>
    <property type="match status" value="1"/>
</dbReference>
<keyword evidence="6" id="KW-0378">Hydrolase</keyword>
<dbReference type="Gene3D" id="3.40.50.300">
    <property type="entry name" value="P-loop containing nucleotide triphosphate hydrolases"/>
    <property type="match status" value="2"/>
</dbReference>
<dbReference type="GO" id="GO:0043138">
    <property type="term" value="F:3'-5' DNA helicase activity"/>
    <property type="evidence" value="ECO:0007669"/>
    <property type="project" value="TreeGrafter"/>
</dbReference>
<proteinExistence type="predicted"/>
<dbReference type="InterPro" id="IPR001650">
    <property type="entry name" value="Helicase_C-like"/>
</dbReference>
<dbReference type="SUPFAM" id="SSF52540">
    <property type="entry name" value="P-loop containing nucleoside triphosphate hydrolases"/>
    <property type="match status" value="1"/>
</dbReference>
<dbReference type="GO" id="GO:0003677">
    <property type="term" value="F:DNA binding"/>
    <property type="evidence" value="ECO:0007669"/>
    <property type="project" value="UniProtKB-KW"/>
</dbReference>
<reference evidence="6 7" key="1">
    <citation type="submission" date="2018-05" db="EMBL/GenBank/DDBJ databases">
        <title>Genomic analysis of Gracilibacillus dipsosauri DD1 reveals novel features of a salt-tolerant amylase.</title>
        <authorList>
            <person name="Deutch C.E."/>
            <person name="Yang S."/>
        </authorList>
    </citation>
    <scope>NUCLEOTIDE SEQUENCE [LARGE SCALE GENOMIC DNA]</scope>
    <source>
        <strain evidence="6 7">DD1</strain>
    </source>
</reference>
<dbReference type="GO" id="GO:0016787">
    <property type="term" value="F:hydrolase activity"/>
    <property type="evidence" value="ECO:0007669"/>
    <property type="project" value="InterPro"/>
</dbReference>
<dbReference type="Pfam" id="PF00271">
    <property type="entry name" value="Helicase_C"/>
    <property type="match status" value="1"/>
</dbReference>
<dbReference type="InterPro" id="IPR014001">
    <property type="entry name" value="Helicase_ATP-bd"/>
</dbReference>
<evidence type="ECO:0000256" key="2">
    <source>
        <dbReference type="ARBA" id="ARBA00022840"/>
    </source>
</evidence>
<dbReference type="AlphaFoldDB" id="A0A317L2T3"/>
<dbReference type="GO" id="GO:0006270">
    <property type="term" value="P:DNA replication initiation"/>
    <property type="evidence" value="ECO:0007669"/>
    <property type="project" value="TreeGrafter"/>
</dbReference>
<dbReference type="PANTHER" id="PTHR30580:SF1">
    <property type="entry name" value="COMF OPERON PROTEIN 1"/>
    <property type="match status" value="1"/>
</dbReference>
<keyword evidence="3" id="KW-0238">DNA-binding</keyword>
<evidence type="ECO:0000256" key="1">
    <source>
        <dbReference type="ARBA" id="ARBA00022741"/>
    </source>
</evidence>
<evidence type="ECO:0000256" key="3">
    <source>
        <dbReference type="ARBA" id="ARBA00023125"/>
    </source>
</evidence>
<dbReference type="PANTHER" id="PTHR30580">
    <property type="entry name" value="PRIMOSOMAL PROTEIN N"/>
    <property type="match status" value="1"/>
</dbReference>
<dbReference type="InterPro" id="IPR027417">
    <property type="entry name" value="P-loop_NTPase"/>
</dbReference>
<keyword evidence="7" id="KW-1185">Reference proteome</keyword>
<evidence type="ECO:0000259" key="5">
    <source>
        <dbReference type="PROSITE" id="PS51194"/>
    </source>
</evidence>
<dbReference type="PROSITE" id="PS51192">
    <property type="entry name" value="HELICASE_ATP_BIND_1"/>
    <property type="match status" value="1"/>
</dbReference>
<keyword evidence="6" id="KW-0347">Helicase</keyword>
<evidence type="ECO:0000313" key="7">
    <source>
        <dbReference type="Proteomes" id="UP000245624"/>
    </source>
</evidence>
<dbReference type="Pfam" id="PF04851">
    <property type="entry name" value="ResIII"/>
    <property type="match status" value="1"/>
</dbReference>
<dbReference type="RefSeq" id="WP_109983565.1">
    <property type="nucleotide sequence ID" value="NZ_QGTD01000005.1"/>
</dbReference>
<sequence length="450" mass="51363">MKESHYLAGKILLREEINIHNDQFHHLIELGYLQSIPAITRKFHQYKCNRCHTTTLHHFGKIPCSRCQTTHVYCRNCIQTGRVLFCEELFLWTGPDIVWPQQKNPCYWDGTLTKHQQLAANAILHATSKPKQELLIWAVCGAGKTEMLYPAITEAIRHNKRICLATPRADVVQELYPRLKEVFPNTEMEALYGGTGVRTGVGQLIIATTHQLIRYQNAFDLLIIDELDAFPFHHDPLLHQFAVRSAKKYATKIYLTATPRPKQKRLIESNKLKAIFVPIRFHGYPLPVPRLRLELGLKRKISQNKMLHSLEAFLDSHDPKRQWLLFVPTIQLLTPFAKLLEEKGLDLATVHADDPKRKEKITAYREGKINVLITTTILERGVTFPSIDVVMIDAGHDVFDEAAIVQIAGRAGRSPKDPTGDVLLIHQGKTEAMIQAVKQIKRMNQKGKAL</sequence>
<dbReference type="OrthoDB" id="2077914at2"/>
<dbReference type="GO" id="GO:0005524">
    <property type="term" value="F:ATP binding"/>
    <property type="evidence" value="ECO:0007669"/>
    <property type="project" value="UniProtKB-KW"/>
</dbReference>
<gene>
    <name evidence="6" type="ORF">DLJ74_04815</name>
</gene>
<evidence type="ECO:0000313" key="6">
    <source>
        <dbReference type="EMBL" id="PWU69310.1"/>
    </source>
</evidence>
<comment type="caution">
    <text evidence="6">The sequence shown here is derived from an EMBL/GenBank/DDBJ whole genome shotgun (WGS) entry which is preliminary data.</text>
</comment>
<dbReference type="EMBL" id="QGTD01000005">
    <property type="protein sequence ID" value="PWU69310.1"/>
    <property type="molecule type" value="Genomic_DNA"/>
</dbReference>
<dbReference type="SMART" id="SM00490">
    <property type="entry name" value="HELICc"/>
    <property type="match status" value="1"/>
</dbReference>
<dbReference type="GO" id="GO:0006310">
    <property type="term" value="P:DNA recombination"/>
    <property type="evidence" value="ECO:0007669"/>
    <property type="project" value="TreeGrafter"/>
</dbReference>
<feature type="domain" description="Helicase C-terminal" evidence="5">
    <location>
        <begin position="309"/>
        <end position="450"/>
    </location>
</feature>
<keyword evidence="2" id="KW-0067">ATP-binding</keyword>
<dbReference type="PROSITE" id="PS51194">
    <property type="entry name" value="HELICASE_CTER"/>
    <property type="match status" value="1"/>
</dbReference>